<organism evidence="1 2">
    <name type="scientific">Kribbella ginsengisoli</name>
    <dbReference type="NCBI Taxonomy" id="363865"/>
    <lineage>
        <taxon>Bacteria</taxon>
        <taxon>Bacillati</taxon>
        <taxon>Actinomycetota</taxon>
        <taxon>Actinomycetes</taxon>
        <taxon>Propionibacteriales</taxon>
        <taxon>Kribbellaceae</taxon>
        <taxon>Kribbella</taxon>
    </lineage>
</organism>
<name>A0ABP6ZBF5_9ACTN</name>
<protein>
    <submittedName>
        <fullName evidence="1">Uncharacterized protein</fullName>
    </submittedName>
</protein>
<sequence>MRNIPVGDRTGSEIELLARAWKVTEGEVVDRLLDEFRRDRTPGPAVSSGGDSVPVHAVYREIRVEGAYNPASLALTITKGPGEGHKYRSPSAAAIAVVSALNPSVSPNRNGWGFWTVTSTGKRLQSIRDEVR</sequence>
<evidence type="ECO:0000313" key="2">
    <source>
        <dbReference type="Proteomes" id="UP001501222"/>
    </source>
</evidence>
<reference evidence="2" key="1">
    <citation type="journal article" date="2019" name="Int. J. Syst. Evol. Microbiol.">
        <title>The Global Catalogue of Microorganisms (GCM) 10K type strain sequencing project: providing services to taxonomists for standard genome sequencing and annotation.</title>
        <authorList>
            <consortium name="The Broad Institute Genomics Platform"/>
            <consortium name="The Broad Institute Genome Sequencing Center for Infectious Disease"/>
            <person name="Wu L."/>
            <person name="Ma J."/>
        </authorList>
    </citation>
    <scope>NUCLEOTIDE SEQUENCE [LARGE SCALE GENOMIC DNA]</scope>
    <source>
        <strain evidence="2">JCM 16928</strain>
    </source>
</reference>
<keyword evidence="2" id="KW-1185">Reference proteome</keyword>
<evidence type="ECO:0000313" key="1">
    <source>
        <dbReference type="EMBL" id="GAA3599318.1"/>
    </source>
</evidence>
<accession>A0ABP6ZBF5</accession>
<dbReference type="Proteomes" id="UP001501222">
    <property type="component" value="Unassembled WGS sequence"/>
</dbReference>
<gene>
    <name evidence="1" type="ORF">GCM10022235_84000</name>
</gene>
<comment type="caution">
    <text evidence="1">The sequence shown here is derived from an EMBL/GenBank/DDBJ whole genome shotgun (WGS) entry which is preliminary data.</text>
</comment>
<dbReference type="EMBL" id="BAABAA010000024">
    <property type="protein sequence ID" value="GAA3599318.1"/>
    <property type="molecule type" value="Genomic_DNA"/>
</dbReference>
<proteinExistence type="predicted"/>